<organism evidence="2 3">
    <name type="scientific">Scophthalmus maximus</name>
    <name type="common">Turbot</name>
    <name type="synonym">Psetta maxima</name>
    <dbReference type="NCBI Taxonomy" id="52904"/>
    <lineage>
        <taxon>Eukaryota</taxon>
        <taxon>Metazoa</taxon>
        <taxon>Chordata</taxon>
        <taxon>Craniata</taxon>
        <taxon>Vertebrata</taxon>
        <taxon>Euteleostomi</taxon>
        <taxon>Actinopterygii</taxon>
        <taxon>Neopterygii</taxon>
        <taxon>Teleostei</taxon>
        <taxon>Neoteleostei</taxon>
        <taxon>Acanthomorphata</taxon>
        <taxon>Carangaria</taxon>
        <taxon>Pleuronectiformes</taxon>
        <taxon>Pleuronectoidei</taxon>
        <taxon>Scophthalmidae</taxon>
        <taxon>Scophthalmus</taxon>
    </lineage>
</organism>
<accession>A0A8D3CNJ3</accession>
<dbReference type="Proteomes" id="UP000694558">
    <property type="component" value="Chromosome 10"/>
</dbReference>
<keyword evidence="1" id="KW-0812">Transmembrane</keyword>
<protein>
    <submittedName>
        <fullName evidence="2">Uncharacterized protein</fullName>
    </submittedName>
</protein>
<feature type="transmembrane region" description="Helical" evidence="1">
    <location>
        <begin position="105"/>
        <end position="126"/>
    </location>
</feature>
<keyword evidence="1" id="KW-1133">Transmembrane helix</keyword>
<name>A0A8D3CNJ3_SCOMX</name>
<keyword evidence="1" id="KW-0472">Membrane</keyword>
<sequence length="146" mass="16511">MNAQSNNFQSRGAFKPNKNICRAWGATLHIEDIVLHHLGPERYDSEIEIMDAFQGHNLTTEDTLQQQLLVEGTTLVKFSLQPTGLTTTFTSHLAKSSYQEHPVSLVALGLLLSGWAITAIIAHVMYKYIQTLQIRLDNLLFVYCFF</sequence>
<reference evidence="2" key="2">
    <citation type="submission" date="2025-08" db="UniProtKB">
        <authorList>
            <consortium name="Ensembl"/>
        </authorList>
    </citation>
    <scope>IDENTIFICATION</scope>
</reference>
<dbReference type="Ensembl" id="ENSSMAT00000053886.1">
    <property type="protein sequence ID" value="ENSSMAP00000048851.1"/>
    <property type="gene ID" value="ENSSMAG00000031849.1"/>
</dbReference>
<reference evidence="2" key="1">
    <citation type="submission" date="2023-05" db="EMBL/GenBank/DDBJ databases">
        <title>High-quality long-read genome of Scophthalmus maximus.</title>
        <authorList>
            <person name="Lien S."/>
            <person name="Martinez P."/>
        </authorList>
    </citation>
    <scope>NUCLEOTIDE SEQUENCE [LARGE SCALE GENOMIC DNA]</scope>
</reference>
<evidence type="ECO:0000313" key="2">
    <source>
        <dbReference type="Ensembl" id="ENSSMAP00000048851.1"/>
    </source>
</evidence>
<evidence type="ECO:0000313" key="3">
    <source>
        <dbReference type="Proteomes" id="UP000694558"/>
    </source>
</evidence>
<dbReference type="AlphaFoldDB" id="A0A8D3CNJ3"/>
<proteinExistence type="predicted"/>
<evidence type="ECO:0000256" key="1">
    <source>
        <dbReference type="SAM" id="Phobius"/>
    </source>
</evidence>